<dbReference type="Pfam" id="PF06537">
    <property type="entry name" value="DHOR"/>
    <property type="match status" value="1"/>
</dbReference>
<dbReference type="InterPro" id="IPR009056">
    <property type="entry name" value="Cyt_c-like_dom"/>
</dbReference>
<dbReference type="GO" id="GO:0009055">
    <property type="term" value="F:electron transfer activity"/>
    <property type="evidence" value="ECO:0007669"/>
    <property type="project" value="InterPro"/>
</dbReference>
<gene>
    <name evidence="6" type="ORF">DYI37_10510</name>
</gene>
<evidence type="ECO:0000313" key="6">
    <source>
        <dbReference type="EMBL" id="RFC63765.1"/>
    </source>
</evidence>
<keyword evidence="1 4" id="KW-0349">Heme</keyword>
<organism evidence="6 7">
    <name type="scientific">Fulvimarina endophytica</name>
    <dbReference type="NCBI Taxonomy" id="2293836"/>
    <lineage>
        <taxon>Bacteria</taxon>
        <taxon>Pseudomonadati</taxon>
        <taxon>Pseudomonadota</taxon>
        <taxon>Alphaproteobacteria</taxon>
        <taxon>Hyphomicrobiales</taxon>
        <taxon>Aurantimonadaceae</taxon>
        <taxon>Fulvimarina</taxon>
    </lineage>
</organism>
<dbReference type="InterPro" id="IPR036909">
    <property type="entry name" value="Cyt_c-like_dom_sf"/>
</dbReference>
<comment type="caution">
    <text evidence="6">The sequence shown here is derived from an EMBL/GenBank/DDBJ whole genome shotgun (WGS) entry which is preliminary data.</text>
</comment>
<dbReference type="AlphaFoldDB" id="A0A371X3G3"/>
<keyword evidence="3 4" id="KW-0408">Iron</keyword>
<dbReference type="PANTHER" id="PTHR30600">
    <property type="entry name" value="CYTOCHROME C PEROXIDASE-RELATED"/>
    <property type="match status" value="1"/>
</dbReference>
<evidence type="ECO:0000256" key="4">
    <source>
        <dbReference type="PROSITE-ProRule" id="PRU00433"/>
    </source>
</evidence>
<accession>A0A371X3G3</accession>
<dbReference type="InterPro" id="IPR051395">
    <property type="entry name" value="Cytochrome_c_Peroxidase/MauG"/>
</dbReference>
<sequence>MAVSPGASSAEMERPAWSEHAVKHRIDQDRLAGTLDADALQTLIAAGRDLFEARFTTLDGAGRPHSTQAIIPTRHRRPAEHGFQRLAGPDANACSSCHNEPATGGAGGFVGNVFVSEGFESADFDTIDPQFSNERGTNHLFGSGLVELLAREMTADLKAQRTEALKAARASGEPVAAPLASKGVSFGSITALPDGSVDFSELDGIDPDLVLRPFSQKGVMTSLRQFTVNTLNSHHGMQASERFGARWTGTGDFDGDGMADEIGPGEVSAMVAFQASLPAPLETAPEDPEWRKAAKAGRAVFADLGCATCHKPSLPLDSLAFADPGPVDTAGTLRTQDVAEPAIYDLGLLEWAKALPRDEKGRVLVPLFGDLKRHRIADQASPRFGNETLAQRFVERDVFMTAELWGLADTAPYGHRGDVTTLDEAILAHGGDAKASATAYRKLPEEERSALVAWLKTLKVEP</sequence>
<evidence type="ECO:0000259" key="5">
    <source>
        <dbReference type="PROSITE" id="PS51007"/>
    </source>
</evidence>
<dbReference type="GO" id="GO:0046872">
    <property type="term" value="F:metal ion binding"/>
    <property type="evidence" value="ECO:0007669"/>
    <property type="project" value="UniProtKB-KW"/>
</dbReference>
<protein>
    <recommendedName>
        <fullName evidence="5">Cytochrome c domain-containing protein</fullName>
    </recommendedName>
</protein>
<evidence type="ECO:0000313" key="7">
    <source>
        <dbReference type="Proteomes" id="UP000264310"/>
    </source>
</evidence>
<dbReference type="InterPro" id="IPR010538">
    <property type="entry name" value="DHOR"/>
</dbReference>
<dbReference type="EMBL" id="QURL01000004">
    <property type="protein sequence ID" value="RFC63765.1"/>
    <property type="molecule type" value="Genomic_DNA"/>
</dbReference>
<proteinExistence type="predicted"/>
<dbReference type="PROSITE" id="PS51007">
    <property type="entry name" value="CYTC"/>
    <property type="match status" value="1"/>
</dbReference>
<dbReference type="Gene3D" id="1.10.760.10">
    <property type="entry name" value="Cytochrome c-like domain"/>
    <property type="match status" value="1"/>
</dbReference>
<dbReference type="SUPFAM" id="SSF46626">
    <property type="entry name" value="Cytochrome c"/>
    <property type="match status" value="1"/>
</dbReference>
<evidence type="ECO:0000256" key="1">
    <source>
        <dbReference type="ARBA" id="ARBA00022617"/>
    </source>
</evidence>
<keyword evidence="2 4" id="KW-0479">Metal-binding</keyword>
<evidence type="ECO:0000256" key="3">
    <source>
        <dbReference type="ARBA" id="ARBA00023004"/>
    </source>
</evidence>
<name>A0A371X3G3_9HYPH</name>
<feature type="domain" description="Cytochrome c" evidence="5">
    <location>
        <begin position="292"/>
        <end position="459"/>
    </location>
</feature>
<keyword evidence="7" id="KW-1185">Reference proteome</keyword>
<dbReference type="PANTHER" id="PTHR30600:SF4">
    <property type="entry name" value="CYTOCHROME C DOMAIN-CONTAINING PROTEIN"/>
    <property type="match status" value="1"/>
</dbReference>
<evidence type="ECO:0000256" key="2">
    <source>
        <dbReference type="ARBA" id="ARBA00022723"/>
    </source>
</evidence>
<reference evidence="6 7" key="1">
    <citation type="submission" date="2018-08" db="EMBL/GenBank/DDBJ databases">
        <title>Fulvimarina sp. 85, whole genome shotgun sequence.</title>
        <authorList>
            <person name="Tuo L."/>
        </authorList>
    </citation>
    <scope>NUCLEOTIDE SEQUENCE [LARGE SCALE GENOMIC DNA]</scope>
    <source>
        <strain evidence="6 7">85</strain>
    </source>
</reference>
<dbReference type="GO" id="GO:0020037">
    <property type="term" value="F:heme binding"/>
    <property type="evidence" value="ECO:0007669"/>
    <property type="project" value="InterPro"/>
</dbReference>
<dbReference type="OrthoDB" id="9805202at2"/>
<dbReference type="GO" id="GO:0004130">
    <property type="term" value="F:cytochrome-c peroxidase activity"/>
    <property type="evidence" value="ECO:0007669"/>
    <property type="project" value="TreeGrafter"/>
</dbReference>
<dbReference type="Proteomes" id="UP000264310">
    <property type="component" value="Unassembled WGS sequence"/>
</dbReference>